<protein>
    <submittedName>
        <fullName evidence="2">GNAT family N-acetyltransferase</fullName>
    </submittedName>
</protein>
<accession>A0ABN1GJY0</accession>
<dbReference type="InterPro" id="IPR000182">
    <property type="entry name" value="GNAT_dom"/>
</dbReference>
<dbReference type="InterPro" id="IPR016181">
    <property type="entry name" value="Acyl_CoA_acyltransferase"/>
</dbReference>
<organism evidence="2 3">
    <name type="scientific">Sporichthya brevicatena</name>
    <dbReference type="NCBI Taxonomy" id="171442"/>
    <lineage>
        <taxon>Bacteria</taxon>
        <taxon>Bacillati</taxon>
        <taxon>Actinomycetota</taxon>
        <taxon>Actinomycetes</taxon>
        <taxon>Sporichthyales</taxon>
        <taxon>Sporichthyaceae</taxon>
        <taxon>Sporichthya</taxon>
    </lineage>
</organism>
<dbReference type="CDD" id="cd04301">
    <property type="entry name" value="NAT_SF"/>
    <property type="match status" value="1"/>
</dbReference>
<evidence type="ECO:0000313" key="2">
    <source>
        <dbReference type="EMBL" id="GAA0613046.1"/>
    </source>
</evidence>
<evidence type="ECO:0000259" key="1">
    <source>
        <dbReference type="PROSITE" id="PS51186"/>
    </source>
</evidence>
<gene>
    <name evidence="2" type="ORF">GCM10009547_13670</name>
</gene>
<dbReference type="Gene3D" id="3.40.630.30">
    <property type="match status" value="1"/>
</dbReference>
<feature type="domain" description="N-acetyltransferase" evidence="1">
    <location>
        <begin position="7"/>
        <end position="166"/>
    </location>
</feature>
<dbReference type="PANTHER" id="PTHR43138">
    <property type="entry name" value="ACETYLTRANSFERASE, GNAT FAMILY"/>
    <property type="match status" value="1"/>
</dbReference>
<dbReference type="InterPro" id="IPR052742">
    <property type="entry name" value="Mito_N-acetyltransferase"/>
</dbReference>
<evidence type="ECO:0000313" key="3">
    <source>
        <dbReference type="Proteomes" id="UP001500957"/>
    </source>
</evidence>
<name>A0ABN1GJY0_9ACTN</name>
<dbReference type="Pfam" id="PF00583">
    <property type="entry name" value="Acetyltransf_1"/>
    <property type="match status" value="1"/>
</dbReference>
<dbReference type="Proteomes" id="UP001500957">
    <property type="component" value="Unassembled WGS sequence"/>
</dbReference>
<reference evidence="2 3" key="1">
    <citation type="journal article" date="2019" name="Int. J. Syst. Evol. Microbiol.">
        <title>The Global Catalogue of Microorganisms (GCM) 10K type strain sequencing project: providing services to taxonomists for standard genome sequencing and annotation.</title>
        <authorList>
            <consortium name="The Broad Institute Genomics Platform"/>
            <consortium name="The Broad Institute Genome Sequencing Center for Infectious Disease"/>
            <person name="Wu L."/>
            <person name="Ma J."/>
        </authorList>
    </citation>
    <scope>NUCLEOTIDE SEQUENCE [LARGE SCALE GENOMIC DNA]</scope>
    <source>
        <strain evidence="2 3">JCM 10671</strain>
    </source>
</reference>
<dbReference type="EMBL" id="BAAAHE010000010">
    <property type="protein sequence ID" value="GAA0613046.1"/>
    <property type="molecule type" value="Genomic_DNA"/>
</dbReference>
<dbReference type="PANTHER" id="PTHR43138:SF1">
    <property type="entry name" value="N-ACETYLTRANSFERASE ACA1"/>
    <property type="match status" value="1"/>
</dbReference>
<proteinExistence type="predicted"/>
<dbReference type="PROSITE" id="PS51186">
    <property type="entry name" value="GNAT"/>
    <property type="match status" value="1"/>
</dbReference>
<dbReference type="SUPFAM" id="SSF55729">
    <property type="entry name" value="Acyl-CoA N-acyltransferases (Nat)"/>
    <property type="match status" value="1"/>
</dbReference>
<comment type="caution">
    <text evidence="2">The sequence shown here is derived from an EMBL/GenBank/DDBJ whole genome shotgun (WGS) entry which is preliminary data.</text>
</comment>
<sequence>MILDPPVLIRPAAEADWPQIWPFLWLIVAAGETYTVDRDIDEETARAWWMRPDARVFVAVAQGRVVGSAKLTRNFDGPASSVANASFLVDPGFAGRGVGRALGEHVLVAAKEAGFRAMQFNAVVETNVTAVTLWLGLGFQILATIPDAFDHPKHGPVGLHVMYRKL</sequence>
<keyword evidence="3" id="KW-1185">Reference proteome</keyword>